<keyword evidence="2" id="KW-1133">Transmembrane helix</keyword>
<evidence type="ECO:0000256" key="2">
    <source>
        <dbReference type="SAM" id="Phobius"/>
    </source>
</evidence>
<dbReference type="AlphaFoldDB" id="A0A7C9JAY8"/>
<sequence>MPLTRGDKMIIAGAVGLAVTVVLGLAVLKKPQLFSRGSSVPTAEIPPAPSADTAPAPAGALPLTAPPAAVTTPTPASAPIPAPMPDTAPAAASPVATPPPAAAPAGKTALPTVAGDESLEKMFEELANDAPQGGKGAAGKSGQPKPDAKTEAKPDAKAEAKPDGKADSKADAKAPAPAAGPLAVDAAALPEPQAAPAPGGEAVTAATPPAPPAKPETKSDPKSGAKAAKTAATAKAEPAKPLAPAAAKPEAKPEAKPATKATATSGNVIRVVAEERPGEYVLVIQTNKPPASFERMFYTDPPRLVLDIAGSWNYNGPLSSATGDPFIRQIRVGKHADKFRVVLDMAPDAPAKLRGAPTVERVPEGVALKIPK</sequence>
<dbReference type="OrthoDB" id="5457863at2"/>
<feature type="compositionally biased region" description="Basic and acidic residues" evidence="1">
    <location>
        <begin position="146"/>
        <end position="172"/>
    </location>
</feature>
<accession>A0A7C9JAY8</accession>
<name>A0A7C9JAY8_9BACT</name>
<evidence type="ECO:0000313" key="5">
    <source>
        <dbReference type="Proteomes" id="UP000482487"/>
    </source>
</evidence>
<dbReference type="Proteomes" id="UP000482487">
    <property type="component" value="Unassembled WGS sequence"/>
</dbReference>
<feature type="compositionally biased region" description="Pro residues" evidence="1">
    <location>
        <begin position="76"/>
        <end position="86"/>
    </location>
</feature>
<dbReference type="EMBL" id="WVUD01000039">
    <property type="protein sequence ID" value="MYL84678.1"/>
    <property type="molecule type" value="Genomic_DNA"/>
</dbReference>
<comment type="caution">
    <text evidence="4">The sequence shown here is derived from an EMBL/GenBank/DDBJ whole genome shotgun (WGS) entry which is preliminary data.</text>
</comment>
<protein>
    <submittedName>
        <fullName evidence="4">AMIN domain-containing protein</fullName>
    </submittedName>
</protein>
<feature type="region of interest" description="Disordered" evidence="1">
    <location>
        <begin position="37"/>
        <end position="108"/>
    </location>
</feature>
<keyword evidence="5" id="KW-1185">Reference proteome</keyword>
<dbReference type="RefSeq" id="WP_160962917.1">
    <property type="nucleotide sequence ID" value="NZ_WVUD01000039.1"/>
</dbReference>
<keyword evidence="2" id="KW-0472">Membrane</keyword>
<dbReference type="Pfam" id="PF11741">
    <property type="entry name" value="AMIN"/>
    <property type="match status" value="1"/>
</dbReference>
<reference evidence="4 5" key="1">
    <citation type="submission" date="2020-01" db="EMBL/GenBank/DDBJ databases">
        <title>Genome sequence of Desulfovibrio aerotolerans DSM 16695(T).</title>
        <authorList>
            <person name="Karnachuk O."/>
            <person name="Avakyan M."/>
            <person name="Mardanov A."/>
            <person name="Kadnikov V."/>
            <person name="Ravin N."/>
        </authorList>
    </citation>
    <scope>NUCLEOTIDE SEQUENCE [LARGE SCALE GENOMIC DNA]</scope>
    <source>
        <strain evidence="4 5">DSM 16695</strain>
    </source>
</reference>
<evidence type="ECO:0000313" key="4">
    <source>
        <dbReference type="EMBL" id="MYL84678.1"/>
    </source>
</evidence>
<feature type="compositionally biased region" description="Low complexity" evidence="1">
    <location>
        <begin position="225"/>
        <end position="248"/>
    </location>
</feature>
<feature type="compositionally biased region" description="Low complexity" evidence="1">
    <location>
        <begin position="50"/>
        <end position="75"/>
    </location>
</feature>
<dbReference type="Gene3D" id="2.60.40.3500">
    <property type="match status" value="1"/>
</dbReference>
<feature type="transmembrane region" description="Helical" evidence="2">
    <location>
        <begin position="9"/>
        <end position="28"/>
    </location>
</feature>
<evidence type="ECO:0000256" key="1">
    <source>
        <dbReference type="SAM" id="MobiDB-lite"/>
    </source>
</evidence>
<organism evidence="4 5">
    <name type="scientific">Solidesulfovibrio aerotolerans</name>
    <dbReference type="NCBI Taxonomy" id="295255"/>
    <lineage>
        <taxon>Bacteria</taxon>
        <taxon>Pseudomonadati</taxon>
        <taxon>Thermodesulfobacteriota</taxon>
        <taxon>Desulfovibrionia</taxon>
        <taxon>Desulfovibrionales</taxon>
        <taxon>Desulfovibrionaceae</taxon>
        <taxon>Solidesulfovibrio</taxon>
    </lineage>
</organism>
<feature type="region of interest" description="Disordered" evidence="1">
    <location>
        <begin position="129"/>
        <end position="263"/>
    </location>
</feature>
<dbReference type="InterPro" id="IPR021731">
    <property type="entry name" value="AMIN_dom"/>
</dbReference>
<feature type="domain" description="AMIN" evidence="3">
    <location>
        <begin position="277"/>
        <end position="347"/>
    </location>
</feature>
<evidence type="ECO:0000259" key="3">
    <source>
        <dbReference type="Pfam" id="PF11741"/>
    </source>
</evidence>
<proteinExistence type="predicted"/>
<feature type="compositionally biased region" description="Low complexity" evidence="1">
    <location>
        <begin position="173"/>
        <end position="207"/>
    </location>
</feature>
<keyword evidence="2" id="KW-0812">Transmembrane</keyword>
<gene>
    <name evidence="4" type="ORF">GTA51_16305</name>
</gene>